<evidence type="ECO:0000256" key="6">
    <source>
        <dbReference type="ARBA" id="ARBA00023128"/>
    </source>
</evidence>
<evidence type="ECO:0000313" key="10">
    <source>
        <dbReference type="Ensembl" id="ENSVKKP00000003141.1"/>
    </source>
</evidence>
<evidence type="ECO:0000313" key="11">
    <source>
        <dbReference type="Proteomes" id="UP000694545"/>
    </source>
</evidence>
<sequence length="165" mass="18862">DDAGQIFPSAPGSPVNDGSCRGTAPTFSISANGIFCCGGGGVPLLERALTNNDLVCREINAASNICIFHIYIESDGIWYNSARYHVGCRNIAFPFLFVLQMLVYLTFPVGMFWISNQSEYFEEYVIKRKKEIFPPENDYQRKELEAFKERIRKRQEEQELQMVKE</sequence>
<evidence type="ECO:0000256" key="9">
    <source>
        <dbReference type="SAM" id="Phobius"/>
    </source>
</evidence>
<organism evidence="10 11">
    <name type="scientific">Varanus komodoensis</name>
    <name type="common">Komodo dragon</name>
    <dbReference type="NCBI Taxonomy" id="61221"/>
    <lineage>
        <taxon>Eukaryota</taxon>
        <taxon>Metazoa</taxon>
        <taxon>Chordata</taxon>
        <taxon>Craniata</taxon>
        <taxon>Vertebrata</taxon>
        <taxon>Euteleostomi</taxon>
        <taxon>Lepidosauria</taxon>
        <taxon>Squamata</taxon>
        <taxon>Bifurcata</taxon>
        <taxon>Unidentata</taxon>
        <taxon>Episquamata</taxon>
        <taxon>Toxicofera</taxon>
        <taxon>Anguimorpha</taxon>
        <taxon>Paleoanguimorpha</taxon>
        <taxon>Varanoidea</taxon>
        <taxon>Varanidae</taxon>
        <taxon>Varanus</taxon>
    </lineage>
</organism>
<name>A0A8D2ISZ6_VARKO</name>
<dbReference type="Pfam" id="PF09803">
    <property type="entry name" value="Pet100"/>
    <property type="match status" value="1"/>
</dbReference>
<dbReference type="GO" id="GO:0033617">
    <property type="term" value="P:mitochondrial respiratory chain complex IV assembly"/>
    <property type="evidence" value="ECO:0007669"/>
    <property type="project" value="InterPro"/>
</dbReference>
<evidence type="ECO:0000256" key="1">
    <source>
        <dbReference type="ARBA" id="ARBA00004167"/>
    </source>
</evidence>
<dbReference type="InterPro" id="IPR018625">
    <property type="entry name" value="Pet100"/>
</dbReference>
<accession>A0A8D2ISZ6</accession>
<protein>
    <submittedName>
        <fullName evidence="10">Uncharacterized protein</fullName>
    </submittedName>
</protein>
<dbReference type="PANTHER" id="PTHR33968">
    <property type="entry name" value="PROTEIN PET100 HOMOLOG, MITOCHONDRIAL"/>
    <property type="match status" value="1"/>
</dbReference>
<keyword evidence="7 9" id="KW-0472">Membrane</keyword>
<evidence type="ECO:0000256" key="3">
    <source>
        <dbReference type="ARBA" id="ARBA00022692"/>
    </source>
</evidence>
<comment type="similarity">
    <text evidence="8">Belongs to the PET100 family.</text>
</comment>
<keyword evidence="11" id="KW-1185">Reference proteome</keyword>
<dbReference type="Proteomes" id="UP000694545">
    <property type="component" value="Unplaced"/>
</dbReference>
<proteinExistence type="inferred from homology"/>
<evidence type="ECO:0000256" key="5">
    <source>
        <dbReference type="ARBA" id="ARBA00022989"/>
    </source>
</evidence>
<comment type="subcellular location">
    <subcellularLocation>
        <location evidence="1">Membrane</location>
        <topology evidence="1">Single-pass membrane protein</topology>
    </subcellularLocation>
    <subcellularLocation>
        <location evidence="2">Mitochondrion membrane</location>
    </subcellularLocation>
</comment>
<keyword evidence="3 9" id="KW-0812">Transmembrane</keyword>
<evidence type="ECO:0000256" key="2">
    <source>
        <dbReference type="ARBA" id="ARBA00004325"/>
    </source>
</evidence>
<dbReference type="PANTHER" id="PTHR33968:SF1">
    <property type="entry name" value="PROTEIN PET100 HOMOLOG, MITOCHONDRIAL"/>
    <property type="match status" value="1"/>
</dbReference>
<keyword evidence="4" id="KW-0809">Transit peptide</keyword>
<dbReference type="GO" id="GO:0005743">
    <property type="term" value="C:mitochondrial inner membrane"/>
    <property type="evidence" value="ECO:0007669"/>
    <property type="project" value="TreeGrafter"/>
</dbReference>
<reference evidence="10" key="2">
    <citation type="submission" date="2025-09" db="UniProtKB">
        <authorList>
            <consortium name="Ensembl"/>
        </authorList>
    </citation>
    <scope>IDENTIFICATION</scope>
</reference>
<feature type="transmembrane region" description="Helical" evidence="9">
    <location>
        <begin position="91"/>
        <end position="114"/>
    </location>
</feature>
<dbReference type="GO" id="GO:0051082">
    <property type="term" value="F:unfolded protein binding"/>
    <property type="evidence" value="ECO:0007669"/>
    <property type="project" value="TreeGrafter"/>
</dbReference>
<dbReference type="Ensembl" id="ENSVKKT00000003230.1">
    <property type="protein sequence ID" value="ENSVKKP00000003141.1"/>
    <property type="gene ID" value="ENSVKKG00000002423.1"/>
</dbReference>
<keyword evidence="6" id="KW-0496">Mitochondrion</keyword>
<evidence type="ECO:0000256" key="7">
    <source>
        <dbReference type="ARBA" id="ARBA00023136"/>
    </source>
</evidence>
<evidence type="ECO:0000256" key="8">
    <source>
        <dbReference type="ARBA" id="ARBA00038077"/>
    </source>
</evidence>
<dbReference type="AlphaFoldDB" id="A0A8D2ISZ6"/>
<keyword evidence="5 9" id="KW-1133">Transmembrane helix</keyword>
<reference evidence="10" key="1">
    <citation type="submission" date="2025-08" db="UniProtKB">
        <authorList>
            <consortium name="Ensembl"/>
        </authorList>
    </citation>
    <scope>IDENTIFICATION</scope>
</reference>
<evidence type="ECO:0000256" key="4">
    <source>
        <dbReference type="ARBA" id="ARBA00022946"/>
    </source>
</evidence>
<gene>
    <name evidence="10" type="primary">LOC123035639</name>
</gene>